<gene>
    <name evidence="1" type="ORF">B0H63DRAFT_461743</name>
</gene>
<evidence type="ECO:0000313" key="2">
    <source>
        <dbReference type="Proteomes" id="UP001285441"/>
    </source>
</evidence>
<accession>A0AAE0P804</accession>
<dbReference type="EMBL" id="JAULSW010000001">
    <property type="protein sequence ID" value="KAK3394710.1"/>
    <property type="molecule type" value="Genomic_DNA"/>
</dbReference>
<proteinExistence type="predicted"/>
<reference evidence="1" key="1">
    <citation type="journal article" date="2023" name="Mol. Phylogenet. Evol.">
        <title>Genome-scale phylogeny and comparative genomics of the fungal order Sordariales.</title>
        <authorList>
            <person name="Hensen N."/>
            <person name="Bonometti L."/>
            <person name="Westerberg I."/>
            <person name="Brannstrom I.O."/>
            <person name="Guillou S."/>
            <person name="Cros-Aarteil S."/>
            <person name="Calhoun S."/>
            <person name="Haridas S."/>
            <person name="Kuo A."/>
            <person name="Mondo S."/>
            <person name="Pangilinan J."/>
            <person name="Riley R."/>
            <person name="LaButti K."/>
            <person name="Andreopoulos B."/>
            <person name="Lipzen A."/>
            <person name="Chen C."/>
            <person name="Yan M."/>
            <person name="Daum C."/>
            <person name="Ng V."/>
            <person name="Clum A."/>
            <person name="Steindorff A."/>
            <person name="Ohm R.A."/>
            <person name="Martin F."/>
            <person name="Silar P."/>
            <person name="Natvig D.O."/>
            <person name="Lalanne C."/>
            <person name="Gautier V."/>
            <person name="Ament-Velasquez S.L."/>
            <person name="Kruys A."/>
            <person name="Hutchinson M.I."/>
            <person name="Powell A.J."/>
            <person name="Barry K."/>
            <person name="Miller A.N."/>
            <person name="Grigoriev I.V."/>
            <person name="Debuchy R."/>
            <person name="Gladieux P."/>
            <person name="Hiltunen Thoren M."/>
            <person name="Johannesson H."/>
        </authorList>
    </citation>
    <scope>NUCLEOTIDE SEQUENCE</scope>
    <source>
        <strain evidence="1">CBS 232.78</strain>
    </source>
</reference>
<name>A0AAE0P804_9PEZI</name>
<dbReference type="PROSITE" id="PS51257">
    <property type="entry name" value="PROKAR_LIPOPROTEIN"/>
    <property type="match status" value="1"/>
</dbReference>
<dbReference type="Proteomes" id="UP001285441">
    <property type="component" value="Unassembled WGS sequence"/>
</dbReference>
<keyword evidence="2" id="KW-1185">Reference proteome</keyword>
<reference evidence="1" key="2">
    <citation type="submission" date="2023-06" db="EMBL/GenBank/DDBJ databases">
        <authorList>
            <consortium name="Lawrence Berkeley National Laboratory"/>
            <person name="Haridas S."/>
            <person name="Hensen N."/>
            <person name="Bonometti L."/>
            <person name="Westerberg I."/>
            <person name="Brannstrom I.O."/>
            <person name="Guillou S."/>
            <person name="Cros-Aarteil S."/>
            <person name="Calhoun S."/>
            <person name="Kuo A."/>
            <person name="Mondo S."/>
            <person name="Pangilinan J."/>
            <person name="Riley R."/>
            <person name="LaButti K."/>
            <person name="Andreopoulos B."/>
            <person name="Lipzen A."/>
            <person name="Chen C."/>
            <person name="Yanf M."/>
            <person name="Daum C."/>
            <person name="Ng V."/>
            <person name="Clum A."/>
            <person name="Steindorff A."/>
            <person name="Ohm R."/>
            <person name="Martin F."/>
            <person name="Silar P."/>
            <person name="Natvig D."/>
            <person name="Lalanne C."/>
            <person name="Gautier V."/>
            <person name="Ament-velasquez S.L."/>
            <person name="Kruys A."/>
            <person name="Hutchinson M.I."/>
            <person name="Powell A.J."/>
            <person name="Barry K."/>
            <person name="Miller A.N."/>
            <person name="Grigoriev I.V."/>
            <person name="Debuchy R."/>
            <person name="Gladieux P."/>
            <person name="Thoren M.H."/>
            <person name="Johannesson H."/>
        </authorList>
    </citation>
    <scope>NUCLEOTIDE SEQUENCE</scope>
    <source>
        <strain evidence="1">CBS 232.78</strain>
    </source>
</reference>
<evidence type="ECO:0000313" key="1">
    <source>
        <dbReference type="EMBL" id="KAK3394710.1"/>
    </source>
</evidence>
<sequence length="376" mass="39834">MLLLVRTSRAGLSTNGFAAASACHRHAVSSAGGYRERRRLSCLSVALNTSTASKQQVAESVRTALRAGLYKNGSVSESPSAAVILASGTLASWLQDETFLAQILEPLADSATTSIGNSTELSVLTAAVDAIPRQRGPGNSLSSSEGLAILHGSLDKLLPGLWEGQATSAVGAFADRDSAQPALEFRAAPLEGDARPLRVIVPLANTIFTNGRPHTMFVSRWSATFEKEPRLLLEGSIEKTSQLINVHGPTRSAVDVPLVPITEARRIVAGLGNILRQVEIGVSPAPASKELELIIPKLLDARAKKLGDQATGPVSVWALLYPEHFASKRKLPKALDLSGAGESHEWVRAQEVSKSIPELLAAGCHIRKICKSSILS</sequence>
<dbReference type="AlphaFoldDB" id="A0AAE0P804"/>
<organism evidence="1 2">
    <name type="scientific">Podospora didyma</name>
    <dbReference type="NCBI Taxonomy" id="330526"/>
    <lineage>
        <taxon>Eukaryota</taxon>
        <taxon>Fungi</taxon>
        <taxon>Dikarya</taxon>
        <taxon>Ascomycota</taxon>
        <taxon>Pezizomycotina</taxon>
        <taxon>Sordariomycetes</taxon>
        <taxon>Sordariomycetidae</taxon>
        <taxon>Sordariales</taxon>
        <taxon>Podosporaceae</taxon>
        <taxon>Podospora</taxon>
    </lineage>
</organism>
<comment type="caution">
    <text evidence="1">The sequence shown here is derived from an EMBL/GenBank/DDBJ whole genome shotgun (WGS) entry which is preliminary data.</text>
</comment>
<protein>
    <submittedName>
        <fullName evidence="1">Uncharacterized protein</fullName>
    </submittedName>
</protein>